<dbReference type="InterPro" id="IPR043734">
    <property type="entry name" value="DUF5678"/>
</dbReference>
<keyword evidence="3" id="KW-1185">Reference proteome</keyword>
<evidence type="ECO:0000259" key="1">
    <source>
        <dbReference type="Pfam" id="PF18929"/>
    </source>
</evidence>
<evidence type="ECO:0000313" key="2">
    <source>
        <dbReference type="EMBL" id="SMB96104.1"/>
    </source>
</evidence>
<dbReference type="Pfam" id="PF18929">
    <property type="entry name" value="DUF5678"/>
    <property type="match status" value="1"/>
</dbReference>
<reference evidence="2 3" key="1">
    <citation type="submission" date="2017-04" db="EMBL/GenBank/DDBJ databases">
        <authorList>
            <person name="Afonso C.L."/>
            <person name="Miller P.J."/>
            <person name="Scott M.A."/>
            <person name="Spackman E."/>
            <person name="Goraichik I."/>
            <person name="Dimitrov K.M."/>
            <person name="Suarez D.L."/>
            <person name="Swayne D.E."/>
        </authorList>
    </citation>
    <scope>NUCLEOTIDE SEQUENCE [LARGE SCALE GENOMIC DNA]</scope>
    <source>
        <strain evidence="2 3">ToBE</strain>
    </source>
</reference>
<dbReference type="RefSeq" id="WP_084665020.1">
    <property type="nucleotide sequence ID" value="NZ_LT838272.1"/>
</dbReference>
<dbReference type="EMBL" id="LT838272">
    <property type="protein sequence ID" value="SMB96104.1"/>
    <property type="molecule type" value="Genomic_DNA"/>
</dbReference>
<name>A0A1W1VT94_9FIRM</name>
<dbReference type="STRING" id="698762.SAMN00808754_1401"/>
<feature type="domain" description="DUF5678" evidence="1">
    <location>
        <begin position="19"/>
        <end position="66"/>
    </location>
</feature>
<accession>A0A1W1VT94</accession>
<protein>
    <recommendedName>
        <fullName evidence="1">DUF5678 domain-containing protein</fullName>
    </recommendedName>
</protein>
<organism evidence="2 3">
    <name type="scientific">Thermanaeromonas toyohensis ToBE</name>
    <dbReference type="NCBI Taxonomy" id="698762"/>
    <lineage>
        <taxon>Bacteria</taxon>
        <taxon>Bacillati</taxon>
        <taxon>Bacillota</taxon>
        <taxon>Clostridia</taxon>
        <taxon>Neomoorellales</taxon>
        <taxon>Neomoorellaceae</taxon>
        <taxon>Thermanaeromonas</taxon>
    </lineage>
</organism>
<sequence>MTRVVHQPELDFLEDNYRDLVVKFKDKWVAISGYSLVGVGDSAAEALRQAVAAGCRRPMLVRLAPEAWEEPFFGCYR</sequence>
<proteinExistence type="predicted"/>
<dbReference type="Proteomes" id="UP000192569">
    <property type="component" value="Chromosome I"/>
</dbReference>
<dbReference type="AlphaFoldDB" id="A0A1W1VT94"/>
<gene>
    <name evidence="2" type="ORF">SAMN00808754_1401</name>
</gene>
<evidence type="ECO:0000313" key="3">
    <source>
        <dbReference type="Proteomes" id="UP000192569"/>
    </source>
</evidence>